<dbReference type="AlphaFoldDB" id="A6GEA8"/>
<evidence type="ECO:0000313" key="3">
    <source>
        <dbReference type="Proteomes" id="UP000005801"/>
    </source>
</evidence>
<comment type="caution">
    <text evidence="2">The sequence shown here is derived from an EMBL/GenBank/DDBJ whole genome shotgun (WGS) entry which is preliminary data.</text>
</comment>
<gene>
    <name evidence="2" type="ORF">PPSIR1_34837</name>
</gene>
<dbReference type="PROSITE" id="PS51257">
    <property type="entry name" value="PROKAR_LIPOPROTEIN"/>
    <property type="match status" value="1"/>
</dbReference>
<name>A6GEA8_9BACT</name>
<organism evidence="2 3">
    <name type="scientific">Plesiocystis pacifica SIR-1</name>
    <dbReference type="NCBI Taxonomy" id="391625"/>
    <lineage>
        <taxon>Bacteria</taxon>
        <taxon>Pseudomonadati</taxon>
        <taxon>Myxococcota</taxon>
        <taxon>Polyangia</taxon>
        <taxon>Nannocystales</taxon>
        <taxon>Nannocystaceae</taxon>
        <taxon>Plesiocystis</taxon>
    </lineage>
</organism>
<keyword evidence="3" id="KW-1185">Reference proteome</keyword>
<evidence type="ECO:0000313" key="2">
    <source>
        <dbReference type="EMBL" id="EDM75826.1"/>
    </source>
</evidence>
<evidence type="ECO:0008006" key="4">
    <source>
        <dbReference type="Google" id="ProtNLM"/>
    </source>
</evidence>
<proteinExistence type="predicted"/>
<feature type="region of interest" description="Disordered" evidence="1">
    <location>
        <begin position="34"/>
        <end position="71"/>
    </location>
</feature>
<accession>A6GEA8</accession>
<dbReference type="RefSeq" id="WP_006975048.1">
    <property type="nucleotide sequence ID" value="NZ_ABCS01000080.1"/>
</dbReference>
<sequence length="321" mass="33369">MRPRLGLGIASLGLVSLTLGCGLRTDPDYTPVCVDESNASGGGGGDATDGTDGTDDGTDDGMMNSDPRAGSCQNPIDLPAGETIVVRGQLGGCSGTEGWCGGSGGEDVYRIGAVSDDVFVDFLPTETDFNPVLRVVRGDPCEPGVIENSEVCAPIKNSVPGRAYYDQGEPGDVYYIIVDTELGESGEYAFELRFGPEANDNDCFDALEDQLIELGNGGNFEWEADVDDVQGRVDSQCGAPGDDDIFPIALNGSGVLSATVEVLEGDIQPIVSIRSDCATTSEMSCGVNAIASFAESATALLVVDNVNAAEGRYRLVVDYGS</sequence>
<protein>
    <recommendedName>
        <fullName evidence="4">Lipoprotein</fullName>
    </recommendedName>
</protein>
<dbReference type="OrthoDB" id="5501768at2"/>
<reference evidence="2 3" key="1">
    <citation type="submission" date="2007-06" db="EMBL/GenBank/DDBJ databases">
        <authorList>
            <person name="Shimkets L."/>
            <person name="Ferriera S."/>
            <person name="Johnson J."/>
            <person name="Kravitz S."/>
            <person name="Beeson K."/>
            <person name="Sutton G."/>
            <person name="Rogers Y.-H."/>
            <person name="Friedman R."/>
            <person name="Frazier M."/>
            <person name="Venter J.C."/>
        </authorList>
    </citation>
    <scope>NUCLEOTIDE SEQUENCE [LARGE SCALE GENOMIC DNA]</scope>
    <source>
        <strain evidence="2 3">SIR-1</strain>
    </source>
</reference>
<evidence type="ECO:0000256" key="1">
    <source>
        <dbReference type="SAM" id="MobiDB-lite"/>
    </source>
</evidence>
<dbReference type="Proteomes" id="UP000005801">
    <property type="component" value="Unassembled WGS sequence"/>
</dbReference>
<dbReference type="EMBL" id="ABCS01000080">
    <property type="protein sequence ID" value="EDM75826.1"/>
    <property type="molecule type" value="Genomic_DNA"/>
</dbReference>